<sequence length="504" mass="56672">MSERLTIVFQSTATLPVWAQRAAMTRALALPIQLSELQNSACSLDLTSADHEAIQYFRTTFARIHHTKNPDYSLFSIIFTIAEREPMVMRVLLALGGQEMEWRRNSDTDDSDQLNGCSARDGDSPSWTPIQHYSAALRLLADALGSGDDGQQLDLDTICTTLYLMLVYEQKYGDAACSGLSNHPAGAALIVKHRCQNLRLQIASQDRHKTPVLTSQYQSTVSKEQPQEIWSLLLTRLLVWIALIDSAAAAFGVGGQFNRDLASILGPEDPSPLNGFDNLHRFTNALYRMMWAESYPQEELLDDVENRDIFAFLCACMQLRFMVADLGHLDSQAVRQNLPVINSAFQQFDQQYGEMLEVAAKISPATDNSRRLVANIRAFTPIYHAVKLELMRTCQSVGVAIGMDIVPAAHMKHILDLAVQAYKHQGDDAMVRIAWPLFVVCLETDDQRHRAWILGVFRGISRYGKNHSRAFQFLQEAIELRDCLGEKINVREHIEATRGELFVI</sequence>
<gene>
    <name evidence="4" type="ORF">PT974_05696</name>
</gene>
<comment type="caution">
    <text evidence="4">The sequence shown here is derived from an EMBL/GenBank/DDBJ whole genome shotgun (WGS) entry which is preliminary data.</text>
</comment>
<keyword evidence="2" id="KW-0539">Nucleus</keyword>
<reference evidence="4 5" key="1">
    <citation type="submission" date="2024-01" db="EMBL/GenBank/DDBJ databases">
        <title>Complete genome of Cladobotryum mycophilum ATHUM6906.</title>
        <authorList>
            <person name="Christinaki A.C."/>
            <person name="Myridakis A.I."/>
            <person name="Kouvelis V.N."/>
        </authorList>
    </citation>
    <scope>NUCLEOTIDE SEQUENCE [LARGE SCALE GENOMIC DNA]</scope>
    <source>
        <strain evidence="4 5">ATHUM6906</strain>
    </source>
</reference>
<organism evidence="4 5">
    <name type="scientific">Cladobotryum mycophilum</name>
    <dbReference type="NCBI Taxonomy" id="491253"/>
    <lineage>
        <taxon>Eukaryota</taxon>
        <taxon>Fungi</taxon>
        <taxon>Dikarya</taxon>
        <taxon>Ascomycota</taxon>
        <taxon>Pezizomycotina</taxon>
        <taxon>Sordariomycetes</taxon>
        <taxon>Hypocreomycetidae</taxon>
        <taxon>Hypocreales</taxon>
        <taxon>Hypocreaceae</taxon>
        <taxon>Cladobotryum</taxon>
    </lineage>
</organism>
<evidence type="ECO:0000313" key="4">
    <source>
        <dbReference type="EMBL" id="KAK5992295.1"/>
    </source>
</evidence>
<evidence type="ECO:0000256" key="1">
    <source>
        <dbReference type="ARBA" id="ARBA00004123"/>
    </source>
</evidence>
<comment type="subcellular location">
    <subcellularLocation>
        <location evidence="1">Nucleus</location>
    </subcellularLocation>
</comment>
<proteinExistence type="predicted"/>
<protein>
    <submittedName>
        <fullName evidence="4">Uncharacterized protein</fullName>
    </submittedName>
</protein>
<dbReference type="InterPro" id="IPR021858">
    <property type="entry name" value="Fun_TF"/>
</dbReference>
<keyword evidence="5" id="KW-1185">Reference proteome</keyword>
<accession>A0ABR0SKL8</accession>
<dbReference type="EMBL" id="JAVFKD010000012">
    <property type="protein sequence ID" value="KAK5992295.1"/>
    <property type="molecule type" value="Genomic_DNA"/>
</dbReference>
<dbReference type="Proteomes" id="UP001338125">
    <property type="component" value="Unassembled WGS sequence"/>
</dbReference>
<name>A0ABR0SKL8_9HYPO</name>
<evidence type="ECO:0000256" key="3">
    <source>
        <dbReference type="SAM" id="MobiDB-lite"/>
    </source>
</evidence>
<evidence type="ECO:0000256" key="2">
    <source>
        <dbReference type="ARBA" id="ARBA00023242"/>
    </source>
</evidence>
<dbReference type="PANTHER" id="PTHR37534">
    <property type="entry name" value="TRANSCRIPTIONAL ACTIVATOR PROTEIN UGA3"/>
    <property type="match status" value="1"/>
</dbReference>
<dbReference type="Pfam" id="PF11951">
    <property type="entry name" value="Fungal_trans_2"/>
    <property type="match status" value="1"/>
</dbReference>
<evidence type="ECO:0000313" key="5">
    <source>
        <dbReference type="Proteomes" id="UP001338125"/>
    </source>
</evidence>
<feature type="region of interest" description="Disordered" evidence="3">
    <location>
        <begin position="104"/>
        <end position="125"/>
    </location>
</feature>
<dbReference type="PANTHER" id="PTHR37534:SF46">
    <property type="entry name" value="ZN(II)2CYS6 TRANSCRIPTION FACTOR (EUROFUNG)"/>
    <property type="match status" value="1"/>
</dbReference>